<dbReference type="EMBL" id="JAGHQL010000213">
    <property type="protein sequence ID" value="KAH0536335.1"/>
    <property type="molecule type" value="Genomic_DNA"/>
</dbReference>
<accession>A0A9P8L008</accession>
<proteinExistence type="predicted"/>
<name>A0A9P8L008_9PEZI</name>
<dbReference type="OrthoDB" id="5416037at2759"/>
<dbReference type="InterPro" id="IPR046529">
    <property type="entry name" value="DUF6594"/>
</dbReference>
<feature type="compositionally biased region" description="Low complexity" evidence="2">
    <location>
        <begin position="177"/>
        <end position="213"/>
    </location>
</feature>
<feature type="transmembrane region" description="Helical" evidence="3">
    <location>
        <begin position="822"/>
        <end position="844"/>
    </location>
</feature>
<keyword evidence="3" id="KW-1133">Transmembrane helix</keyword>
<dbReference type="PANTHER" id="PTHR34502:SF6">
    <property type="entry name" value="DUF6594 DOMAIN-CONTAINING PROTEIN"/>
    <property type="match status" value="1"/>
</dbReference>
<feature type="compositionally biased region" description="Polar residues" evidence="2">
    <location>
        <begin position="438"/>
        <end position="448"/>
    </location>
</feature>
<keyword evidence="6" id="KW-1185">Reference proteome</keyword>
<feature type="transmembrane region" description="Helical" evidence="3">
    <location>
        <begin position="881"/>
        <end position="901"/>
    </location>
</feature>
<feature type="region of interest" description="Disordered" evidence="2">
    <location>
        <begin position="1"/>
        <end position="253"/>
    </location>
</feature>
<evidence type="ECO:0000256" key="3">
    <source>
        <dbReference type="SAM" id="Phobius"/>
    </source>
</evidence>
<reference evidence="5" key="1">
    <citation type="submission" date="2021-03" db="EMBL/GenBank/DDBJ databases">
        <title>Comparative genomics and phylogenomic investigation of the class Geoglossomycetes provide insights into ecological specialization and systematics.</title>
        <authorList>
            <person name="Melie T."/>
            <person name="Pirro S."/>
            <person name="Miller A.N."/>
            <person name="Quandt A."/>
        </authorList>
    </citation>
    <scope>NUCLEOTIDE SEQUENCE</scope>
    <source>
        <strain evidence="5">GBOQ0MN5Z8</strain>
    </source>
</reference>
<dbReference type="Pfam" id="PF20237">
    <property type="entry name" value="DUF6594"/>
    <property type="match status" value="1"/>
</dbReference>
<dbReference type="AlphaFoldDB" id="A0A9P8L008"/>
<evidence type="ECO:0000256" key="2">
    <source>
        <dbReference type="SAM" id="MobiDB-lite"/>
    </source>
</evidence>
<protein>
    <recommendedName>
        <fullName evidence="4">DUF6594 domain-containing protein</fullName>
    </recommendedName>
</protein>
<gene>
    <name evidence="5" type="ORF">FGG08_006789</name>
</gene>
<dbReference type="Proteomes" id="UP000698800">
    <property type="component" value="Unassembled WGS sequence"/>
</dbReference>
<evidence type="ECO:0000259" key="4">
    <source>
        <dbReference type="Pfam" id="PF20237"/>
    </source>
</evidence>
<feature type="transmembrane region" description="Helical" evidence="3">
    <location>
        <begin position="851"/>
        <end position="869"/>
    </location>
</feature>
<keyword evidence="3" id="KW-0812">Transmembrane</keyword>
<feature type="compositionally biased region" description="Polar residues" evidence="2">
    <location>
        <begin position="478"/>
        <end position="505"/>
    </location>
</feature>
<comment type="caution">
    <text evidence="5">The sequence shown here is derived from an EMBL/GenBank/DDBJ whole genome shotgun (WGS) entry which is preliminary data.</text>
</comment>
<keyword evidence="1" id="KW-0175">Coiled coil</keyword>
<evidence type="ECO:0000313" key="6">
    <source>
        <dbReference type="Proteomes" id="UP000698800"/>
    </source>
</evidence>
<keyword evidence="3" id="KW-0472">Membrane</keyword>
<feature type="compositionally biased region" description="Basic and acidic residues" evidence="2">
    <location>
        <begin position="224"/>
        <end position="237"/>
    </location>
</feature>
<evidence type="ECO:0000256" key="1">
    <source>
        <dbReference type="SAM" id="Coils"/>
    </source>
</evidence>
<feature type="region of interest" description="Disordered" evidence="2">
    <location>
        <begin position="337"/>
        <end position="513"/>
    </location>
</feature>
<feature type="compositionally biased region" description="Basic and acidic residues" evidence="2">
    <location>
        <begin position="117"/>
        <end position="127"/>
    </location>
</feature>
<evidence type="ECO:0000313" key="5">
    <source>
        <dbReference type="EMBL" id="KAH0536335.1"/>
    </source>
</evidence>
<organism evidence="5 6">
    <name type="scientific">Glutinoglossum americanum</name>
    <dbReference type="NCBI Taxonomy" id="1670608"/>
    <lineage>
        <taxon>Eukaryota</taxon>
        <taxon>Fungi</taxon>
        <taxon>Dikarya</taxon>
        <taxon>Ascomycota</taxon>
        <taxon>Pezizomycotina</taxon>
        <taxon>Geoglossomycetes</taxon>
        <taxon>Geoglossales</taxon>
        <taxon>Geoglossaceae</taxon>
        <taxon>Glutinoglossum</taxon>
    </lineage>
</organism>
<sequence>MSSRASYIPPSAETVVDFSDDDLHKSLSHTEPSAPPTSTSKPSKQRGKVKEKAVHNSSSSSSEKPRKKHTYRERERRATSPTPKSPTSMQSKTRQVFPYNFSEVQSEVGRKSPRPVRVSEVRTEERHPRHRRTMSTGTLKSPSTTPASSHAGNSTLGEDKTARRSSTAMYNIDKHQMSTSSASPSMISSASSSPSEATTTASGGSSGSNSTITQGFAVPGNSNRSDRPPDDRGRQPDGDITPRQGEFLPETSGQLNVFSFIDDASEVDSWHPSDSPGVAVENKSLVPVPQGRSNPKNGVSDVSRLSNKIDFPSQIRGRKGLSSNYWARREWLREQAEMPFRSDSGQSPSTTSPLRTPEHRASAIAHNPDPDGRGSPTGSTSSASDSTSGTVGDTDTTRSSSPERSPKGGGPKGESPRKTSARAAFEPLLLAKQRERAATTSAYPASSRSRQEPASKSDAPHGFASRSSPSGDVVGSLPTAQPNQRRTSSPATKRVSSSGSINSKHVQPPKSRELVSLPAAGNVAMKQKLFSAPPAAPPAPVNAPQARALREVSPERYYRASDAPTHISSEESSIRPYPHSLPPEAYFTLPHMTQLGYSPQTGPPSDYLPMPMMLSGAGMGMPPYMAPPSSIRPPSPHITDESKKSISGYELLASHLSSDCGGSGKTLVPLYRRFEALNHRVLLHLQDELSELEEELRKVDEADAQTRQAAASIGAGLPGPASRRAGAKLGGDLEWRRLDILGRVYTKTGQYNQALTSYSKLIKTLSPATKEDVKRYKSWLARHTPIAEPEARFVYEEADLLALSRNKPSVKPPPPAPPTTRWTFLLGDGYMLVLAGAILLPILGFGVIPGYLGRLAFVGMVAVAAVTLLGETKIACVIGGWEWGVGAAMYFAVMAIIAGIIS</sequence>
<feature type="domain" description="DUF6594" evidence="4">
    <location>
        <begin position="649"/>
        <end position="894"/>
    </location>
</feature>
<feature type="region of interest" description="Disordered" evidence="2">
    <location>
        <begin position="266"/>
        <end position="324"/>
    </location>
</feature>
<feature type="compositionally biased region" description="Polar residues" evidence="2">
    <location>
        <begin position="343"/>
        <end position="354"/>
    </location>
</feature>
<dbReference type="PANTHER" id="PTHR34502">
    <property type="entry name" value="DUF6594 DOMAIN-CONTAINING PROTEIN-RELATED"/>
    <property type="match status" value="1"/>
</dbReference>
<feature type="compositionally biased region" description="Basic and acidic residues" evidence="2">
    <location>
        <begin position="449"/>
        <end position="459"/>
    </location>
</feature>
<feature type="compositionally biased region" description="Polar residues" evidence="2">
    <location>
        <begin position="79"/>
        <end position="94"/>
    </location>
</feature>
<feature type="coiled-coil region" evidence="1">
    <location>
        <begin position="682"/>
        <end position="709"/>
    </location>
</feature>
<feature type="compositionally biased region" description="Low complexity" evidence="2">
    <location>
        <begin position="373"/>
        <end position="403"/>
    </location>
</feature>
<feature type="compositionally biased region" description="Polar residues" evidence="2">
    <location>
        <begin position="134"/>
        <end position="156"/>
    </location>
</feature>